<gene>
    <name evidence="1" type="ORF">GCM10010361_66410</name>
</gene>
<organism evidence="1 2">
    <name type="scientific">Streptomyces olivaceiscleroticus</name>
    <dbReference type="NCBI Taxonomy" id="68245"/>
    <lineage>
        <taxon>Bacteria</taxon>
        <taxon>Bacillati</taxon>
        <taxon>Actinomycetota</taxon>
        <taxon>Actinomycetes</taxon>
        <taxon>Kitasatosporales</taxon>
        <taxon>Streptomycetaceae</taxon>
        <taxon>Streptomyces</taxon>
    </lineage>
</organism>
<dbReference type="EMBL" id="BAAABY010000048">
    <property type="protein sequence ID" value="GAA0491823.1"/>
    <property type="molecule type" value="Genomic_DNA"/>
</dbReference>
<name>A0ABN1B7C5_9ACTN</name>
<sequence length="64" mass="7037">MGRIRIECRVAAGPAVAGYRPAALPWNSPEQSDRISERHINAADHVWAYAFPPARRAGPAVQEQ</sequence>
<comment type="caution">
    <text evidence="1">The sequence shown here is derived from an EMBL/GenBank/DDBJ whole genome shotgun (WGS) entry which is preliminary data.</text>
</comment>
<dbReference type="Proteomes" id="UP001500909">
    <property type="component" value="Unassembled WGS sequence"/>
</dbReference>
<reference evidence="1 2" key="1">
    <citation type="journal article" date="2019" name="Int. J. Syst. Evol. Microbiol.">
        <title>The Global Catalogue of Microorganisms (GCM) 10K type strain sequencing project: providing services to taxonomists for standard genome sequencing and annotation.</title>
        <authorList>
            <consortium name="The Broad Institute Genomics Platform"/>
            <consortium name="The Broad Institute Genome Sequencing Center for Infectious Disease"/>
            <person name="Wu L."/>
            <person name="Ma J."/>
        </authorList>
    </citation>
    <scope>NUCLEOTIDE SEQUENCE [LARGE SCALE GENOMIC DNA]</scope>
    <source>
        <strain evidence="1 2">JCM 4805</strain>
    </source>
</reference>
<accession>A0ABN1B7C5</accession>
<proteinExistence type="predicted"/>
<protein>
    <submittedName>
        <fullName evidence="1">Uncharacterized protein</fullName>
    </submittedName>
</protein>
<evidence type="ECO:0000313" key="1">
    <source>
        <dbReference type="EMBL" id="GAA0491823.1"/>
    </source>
</evidence>
<evidence type="ECO:0000313" key="2">
    <source>
        <dbReference type="Proteomes" id="UP001500909"/>
    </source>
</evidence>
<keyword evidence="2" id="KW-1185">Reference proteome</keyword>